<organism evidence="1 2">
    <name type="scientific">Jannaschia seosinensis</name>
    <dbReference type="NCBI Taxonomy" id="313367"/>
    <lineage>
        <taxon>Bacteria</taxon>
        <taxon>Pseudomonadati</taxon>
        <taxon>Pseudomonadota</taxon>
        <taxon>Alphaproteobacteria</taxon>
        <taxon>Rhodobacterales</taxon>
        <taxon>Roseobacteraceae</taxon>
        <taxon>Jannaschia</taxon>
    </lineage>
</organism>
<sequence length="42" mass="4458">MGPRALRLLFAASGTMDLPHSATPMASMGEVEERVLLLSTAE</sequence>
<accession>A0A0M7BDK5</accession>
<keyword evidence="2" id="KW-1185">Reference proteome</keyword>
<dbReference type="STRING" id="313367.JSE7799_02702"/>
<evidence type="ECO:0000313" key="2">
    <source>
        <dbReference type="Proteomes" id="UP000049455"/>
    </source>
</evidence>
<gene>
    <name evidence="1" type="ORF">JSE7799_02702</name>
</gene>
<dbReference type="AlphaFoldDB" id="A0A0M7BDK5"/>
<dbReference type="Proteomes" id="UP000049455">
    <property type="component" value="Unassembled WGS sequence"/>
</dbReference>
<protein>
    <submittedName>
        <fullName evidence="1">Uncharacterized protein</fullName>
    </submittedName>
</protein>
<dbReference type="EMBL" id="CYPR01000179">
    <property type="protein sequence ID" value="CUH39973.1"/>
    <property type="molecule type" value="Genomic_DNA"/>
</dbReference>
<evidence type="ECO:0000313" key="1">
    <source>
        <dbReference type="EMBL" id="CUH39973.1"/>
    </source>
</evidence>
<reference evidence="1 2" key="1">
    <citation type="submission" date="2015-09" db="EMBL/GenBank/DDBJ databases">
        <authorList>
            <person name="Jackson K.R."/>
            <person name="Lunt B.L."/>
            <person name="Fisher J.N.B."/>
            <person name="Gardner A.V."/>
            <person name="Bailey M.E."/>
            <person name="Deus L.M."/>
            <person name="Earl A.S."/>
            <person name="Gibby P.D."/>
            <person name="Hartmann K.A."/>
            <person name="Liu J.E."/>
            <person name="Manci A.M."/>
            <person name="Nielsen D.A."/>
            <person name="Solomon M.B."/>
            <person name="Breakwell D.P."/>
            <person name="Burnett S.H."/>
            <person name="Grose J.H."/>
        </authorList>
    </citation>
    <scope>NUCLEOTIDE SEQUENCE [LARGE SCALE GENOMIC DNA]</scope>
    <source>
        <strain evidence="1 2">CECT 7799</strain>
    </source>
</reference>
<name>A0A0M7BDK5_9RHOB</name>
<proteinExistence type="predicted"/>